<evidence type="ECO:0008006" key="3">
    <source>
        <dbReference type="Google" id="ProtNLM"/>
    </source>
</evidence>
<dbReference type="EMBL" id="CP025746">
    <property type="protein sequence ID" value="QAA33312.1"/>
    <property type="molecule type" value="Genomic_DNA"/>
</dbReference>
<dbReference type="OrthoDB" id="2112405at2"/>
<proteinExistence type="predicted"/>
<keyword evidence="2" id="KW-1185">Reference proteome</keyword>
<name>A0A3R5QVB3_9CLOT</name>
<protein>
    <recommendedName>
        <fullName evidence="3">WYL domain-containing protein</fullName>
    </recommendedName>
</protein>
<dbReference type="AlphaFoldDB" id="A0A3R5QVB3"/>
<gene>
    <name evidence="1" type="ORF">C1I91_17590</name>
</gene>
<dbReference type="KEGG" id="cmah:C1I91_17590"/>
<organism evidence="1 2">
    <name type="scientific">Clostridium manihotivorum</name>
    <dbReference type="NCBI Taxonomy" id="2320868"/>
    <lineage>
        <taxon>Bacteria</taxon>
        <taxon>Bacillati</taxon>
        <taxon>Bacillota</taxon>
        <taxon>Clostridia</taxon>
        <taxon>Eubacteriales</taxon>
        <taxon>Clostridiaceae</taxon>
        <taxon>Clostridium</taxon>
    </lineage>
</organism>
<sequence length="65" mass="7898">MDILKSALEFHRPVTIIYMDKDKKITRRNIQVLGIKGEKVEAFCYLRRQKRYFKRENILAAQYLH</sequence>
<dbReference type="Proteomes" id="UP000286268">
    <property type="component" value="Chromosome"/>
</dbReference>
<dbReference type="RefSeq" id="WP_128214035.1">
    <property type="nucleotide sequence ID" value="NZ_CP025746.1"/>
</dbReference>
<evidence type="ECO:0000313" key="1">
    <source>
        <dbReference type="EMBL" id="QAA33312.1"/>
    </source>
</evidence>
<reference evidence="1 2" key="1">
    <citation type="submission" date="2018-01" db="EMBL/GenBank/DDBJ databases">
        <title>Genome Sequencing and Assembly of Anaerobacter polyendosporus strain CT4.</title>
        <authorList>
            <person name="Tachaapaikoon C."/>
            <person name="Sutheeworapong S."/>
            <person name="Jenjaroenpun P."/>
            <person name="Wongsurawat T."/>
            <person name="Nookeaw I."/>
            <person name="Cheawchanlertfa P."/>
            <person name="Kosugi A."/>
            <person name="Cheevadhanarak S."/>
            <person name="Ratanakhanokchai K."/>
        </authorList>
    </citation>
    <scope>NUCLEOTIDE SEQUENCE [LARGE SCALE GENOMIC DNA]</scope>
    <source>
        <strain evidence="1 2">CT4</strain>
    </source>
</reference>
<evidence type="ECO:0000313" key="2">
    <source>
        <dbReference type="Proteomes" id="UP000286268"/>
    </source>
</evidence>
<accession>A0A3R5QVB3</accession>